<dbReference type="AlphaFoldDB" id="A0A0A8UU44"/>
<sequence>MAGLPAIIFMKNHKNYSYSLIIPLIFYGDLLAFKGYQELKQLKTTVRERGKINWLNWLKKA</sequence>
<name>A0A0A8UU44_LEGHA</name>
<protein>
    <submittedName>
        <fullName evidence="1">Uncharacterized protein</fullName>
    </submittedName>
</protein>
<dbReference type="Proteomes" id="UP000032803">
    <property type="component" value="Chromosome I"/>
</dbReference>
<dbReference type="EMBL" id="LN681225">
    <property type="protein sequence ID" value="CEK10289.1"/>
    <property type="molecule type" value="Genomic_DNA"/>
</dbReference>
<proteinExistence type="predicted"/>
<organism evidence="1 2">
    <name type="scientific">Legionella hackeliae</name>
    <dbReference type="NCBI Taxonomy" id="449"/>
    <lineage>
        <taxon>Bacteria</taxon>
        <taxon>Pseudomonadati</taxon>
        <taxon>Pseudomonadota</taxon>
        <taxon>Gammaproteobacteria</taxon>
        <taxon>Legionellales</taxon>
        <taxon>Legionellaceae</taxon>
        <taxon>Legionella</taxon>
    </lineage>
</organism>
<evidence type="ECO:0000313" key="2">
    <source>
        <dbReference type="Proteomes" id="UP000032803"/>
    </source>
</evidence>
<dbReference type="KEGG" id="lha:LHA_1234"/>
<dbReference type="STRING" id="449.LHA_1234"/>
<keyword evidence="2" id="KW-1185">Reference proteome</keyword>
<evidence type="ECO:0000313" key="1">
    <source>
        <dbReference type="EMBL" id="CEK10289.1"/>
    </source>
</evidence>
<reference evidence="2" key="1">
    <citation type="submission" date="2014-09" db="EMBL/GenBank/DDBJ databases">
        <authorList>
            <person name="Gomez-Valero L."/>
        </authorList>
    </citation>
    <scope>NUCLEOTIDE SEQUENCE [LARGE SCALE GENOMIC DNA]</scope>
    <source>
        <strain evidence="2">ATCC35250</strain>
    </source>
</reference>
<accession>A0A0A8UU44</accession>
<gene>
    <name evidence="1" type="ORF">LHA_1234</name>
</gene>
<dbReference type="HOGENOM" id="CLU_2916942_0_0_6"/>